<gene>
    <name evidence="2" type="ORF">GCM10025868_36410</name>
</gene>
<evidence type="ECO:0008006" key="4">
    <source>
        <dbReference type="Google" id="ProtNLM"/>
    </source>
</evidence>
<organism evidence="2 3">
    <name type="scientific">Angustibacter aerolatus</name>
    <dbReference type="NCBI Taxonomy" id="1162965"/>
    <lineage>
        <taxon>Bacteria</taxon>
        <taxon>Bacillati</taxon>
        <taxon>Actinomycetota</taxon>
        <taxon>Actinomycetes</taxon>
        <taxon>Kineosporiales</taxon>
        <taxon>Kineosporiaceae</taxon>
    </lineage>
</organism>
<sequence length="67" mass="7129">MSDVNDVRDGTAGRAERVARRGSGPVLVATDLDRTLIYSRAAMRGAGVDPPTVPGDEEPALRRALPR</sequence>
<accession>A0ABQ6JJE7</accession>
<dbReference type="Proteomes" id="UP001157017">
    <property type="component" value="Unassembled WGS sequence"/>
</dbReference>
<protein>
    <recommendedName>
        <fullName evidence="4">HAD family hydrolase</fullName>
    </recommendedName>
</protein>
<proteinExistence type="predicted"/>
<keyword evidence="3" id="KW-1185">Reference proteome</keyword>
<feature type="region of interest" description="Disordered" evidence="1">
    <location>
        <begin position="42"/>
        <end position="67"/>
    </location>
</feature>
<name>A0ABQ6JJE7_9ACTN</name>
<evidence type="ECO:0000256" key="1">
    <source>
        <dbReference type="SAM" id="MobiDB-lite"/>
    </source>
</evidence>
<feature type="compositionally biased region" description="Basic and acidic residues" evidence="1">
    <location>
        <begin position="1"/>
        <end position="19"/>
    </location>
</feature>
<evidence type="ECO:0000313" key="3">
    <source>
        <dbReference type="Proteomes" id="UP001157017"/>
    </source>
</evidence>
<feature type="region of interest" description="Disordered" evidence="1">
    <location>
        <begin position="1"/>
        <end position="26"/>
    </location>
</feature>
<comment type="caution">
    <text evidence="2">The sequence shown here is derived from an EMBL/GenBank/DDBJ whole genome shotgun (WGS) entry which is preliminary data.</text>
</comment>
<reference evidence="3" key="1">
    <citation type="journal article" date="2019" name="Int. J. Syst. Evol. Microbiol.">
        <title>The Global Catalogue of Microorganisms (GCM) 10K type strain sequencing project: providing services to taxonomists for standard genome sequencing and annotation.</title>
        <authorList>
            <consortium name="The Broad Institute Genomics Platform"/>
            <consortium name="The Broad Institute Genome Sequencing Center for Infectious Disease"/>
            <person name="Wu L."/>
            <person name="Ma J."/>
        </authorList>
    </citation>
    <scope>NUCLEOTIDE SEQUENCE [LARGE SCALE GENOMIC DNA]</scope>
    <source>
        <strain evidence="3">NBRC 108730</strain>
    </source>
</reference>
<dbReference type="EMBL" id="BSUZ01000001">
    <property type="protein sequence ID" value="GMA88391.1"/>
    <property type="molecule type" value="Genomic_DNA"/>
</dbReference>
<evidence type="ECO:0000313" key="2">
    <source>
        <dbReference type="EMBL" id="GMA88391.1"/>
    </source>
</evidence>